<accession>A0A9W8H545</accession>
<name>A0A9W8H545_9FUNG</name>
<feature type="transmembrane region" description="Helical" evidence="1">
    <location>
        <begin position="255"/>
        <end position="277"/>
    </location>
</feature>
<evidence type="ECO:0000256" key="1">
    <source>
        <dbReference type="SAM" id="Phobius"/>
    </source>
</evidence>
<protein>
    <recommendedName>
        <fullName evidence="4">RGS domain-containing protein</fullName>
    </recommendedName>
</protein>
<keyword evidence="1" id="KW-0472">Membrane</keyword>
<dbReference type="OrthoDB" id="196547at2759"/>
<dbReference type="Proteomes" id="UP001140172">
    <property type="component" value="Unassembled WGS sequence"/>
</dbReference>
<feature type="transmembrane region" description="Helical" evidence="1">
    <location>
        <begin position="289"/>
        <end position="310"/>
    </location>
</feature>
<feature type="transmembrane region" description="Helical" evidence="1">
    <location>
        <begin position="89"/>
        <end position="107"/>
    </location>
</feature>
<keyword evidence="1" id="KW-0812">Transmembrane</keyword>
<organism evidence="2 3">
    <name type="scientific">Coemansia interrupta</name>
    <dbReference type="NCBI Taxonomy" id="1126814"/>
    <lineage>
        <taxon>Eukaryota</taxon>
        <taxon>Fungi</taxon>
        <taxon>Fungi incertae sedis</taxon>
        <taxon>Zoopagomycota</taxon>
        <taxon>Kickxellomycotina</taxon>
        <taxon>Kickxellomycetes</taxon>
        <taxon>Kickxellales</taxon>
        <taxon>Kickxellaceae</taxon>
        <taxon>Coemansia</taxon>
    </lineage>
</organism>
<evidence type="ECO:0000313" key="3">
    <source>
        <dbReference type="Proteomes" id="UP001140172"/>
    </source>
</evidence>
<dbReference type="AlphaFoldDB" id="A0A9W8H545"/>
<dbReference type="InterPro" id="IPR044926">
    <property type="entry name" value="RGS_subdomain_2"/>
</dbReference>
<gene>
    <name evidence="2" type="ORF">GGI15_004865</name>
</gene>
<evidence type="ECO:0000313" key="2">
    <source>
        <dbReference type="EMBL" id="KAJ2776380.1"/>
    </source>
</evidence>
<feature type="transmembrane region" description="Helical" evidence="1">
    <location>
        <begin position="56"/>
        <end position="77"/>
    </location>
</feature>
<comment type="caution">
    <text evidence="2">The sequence shown here is derived from an EMBL/GenBank/DDBJ whole genome shotgun (WGS) entry which is preliminary data.</text>
</comment>
<sequence length="589" mass="62911">MPAAAASAPSAAALHVRLAVLACVLAVYALFAVATAAAVIRRHLRSPDPLLAKSSVPLLAAQAAAGLVTAALCLAAAMLPRYPCAAKLWAVYVGVLPWLFALAARALQRYAMLLSENTPLRPANSLATIDMLAAPQPVEAEAEAEAIAARFARADALVGRPCTPATTTHAWSDFEVGLAHASVASLWGPPARLCTSSTPPTRRPALVRLAATRTLLGLLGLLTAACAVVAAIANATSPGLNAAQHVCYDSGWHMWPAYSLAILCTAVVFPGLAFKLWPLPDPYALKPALLACMLVAQVAAILFVVCQTALTSIRGYFSELLVLWLAVAIEHLVSVCWPLCRSAALHTRFVDARLSQTGLTNTFKGSELRRSIYSSLYKDFYALIHHRDQWDAFLAFATTYYRSAIPAFLADFQALKYKTIEALQRSLCPSFCAAQDSCHCTAAATLPTPKGPAGGRLPPHLELTRSPVGAPLSYDTHPLSPVVPVSKGIFESAVLILPPKSVDEHTLFPEDVKSSFAAFVSTYFTRCSYMSITIPDDVIHDVHAALESNHVVLSTLDRAKDEVLFLLCTDIYAGYCARHESQNATNASS</sequence>
<reference evidence="2" key="1">
    <citation type="submission" date="2022-07" db="EMBL/GenBank/DDBJ databases">
        <title>Phylogenomic reconstructions and comparative analyses of Kickxellomycotina fungi.</title>
        <authorList>
            <person name="Reynolds N.K."/>
            <person name="Stajich J.E."/>
            <person name="Barry K."/>
            <person name="Grigoriev I.V."/>
            <person name="Crous P."/>
            <person name="Smith M.E."/>
        </authorList>
    </citation>
    <scope>NUCLEOTIDE SEQUENCE</scope>
    <source>
        <strain evidence="2">BCRC 34489</strain>
    </source>
</reference>
<dbReference type="EMBL" id="JANBUM010000499">
    <property type="protein sequence ID" value="KAJ2776380.1"/>
    <property type="molecule type" value="Genomic_DNA"/>
</dbReference>
<evidence type="ECO:0008006" key="4">
    <source>
        <dbReference type="Google" id="ProtNLM"/>
    </source>
</evidence>
<keyword evidence="1" id="KW-1133">Transmembrane helix</keyword>
<feature type="transmembrane region" description="Helical" evidence="1">
    <location>
        <begin position="18"/>
        <end position="40"/>
    </location>
</feature>
<feature type="transmembrane region" description="Helical" evidence="1">
    <location>
        <begin position="215"/>
        <end position="235"/>
    </location>
</feature>
<dbReference type="InterPro" id="IPR036305">
    <property type="entry name" value="RGS_sf"/>
</dbReference>
<keyword evidence="3" id="KW-1185">Reference proteome</keyword>
<proteinExistence type="predicted"/>
<dbReference type="Gene3D" id="1.10.167.10">
    <property type="entry name" value="Regulator of G-protein Signalling 4, domain 2"/>
    <property type="match status" value="1"/>
</dbReference>
<dbReference type="SUPFAM" id="SSF48097">
    <property type="entry name" value="Regulator of G-protein signaling, RGS"/>
    <property type="match status" value="1"/>
</dbReference>